<comment type="caution">
    <text evidence="3">The sequence shown here is derived from an EMBL/GenBank/DDBJ whole genome shotgun (WGS) entry which is preliminary data.</text>
</comment>
<dbReference type="InterPro" id="IPR007410">
    <property type="entry name" value="LpqE-like"/>
</dbReference>
<feature type="region of interest" description="Disordered" evidence="1">
    <location>
        <begin position="154"/>
        <end position="173"/>
    </location>
</feature>
<evidence type="ECO:0000313" key="4">
    <source>
        <dbReference type="Proteomes" id="UP000282837"/>
    </source>
</evidence>
<reference evidence="3 4" key="1">
    <citation type="submission" date="2019-01" db="EMBL/GenBank/DDBJ databases">
        <authorList>
            <person name="Chen W.-M."/>
        </authorList>
    </citation>
    <scope>NUCLEOTIDE SEQUENCE [LARGE SCALE GENOMIC DNA]</scope>
    <source>
        <strain evidence="3 4">FSY-9</strain>
    </source>
</reference>
<evidence type="ECO:0000256" key="2">
    <source>
        <dbReference type="SAM" id="SignalP"/>
    </source>
</evidence>
<feature type="compositionally biased region" description="Low complexity" evidence="1">
    <location>
        <begin position="31"/>
        <end position="41"/>
    </location>
</feature>
<evidence type="ECO:0000256" key="1">
    <source>
        <dbReference type="SAM" id="MobiDB-lite"/>
    </source>
</evidence>
<dbReference type="Gene3D" id="2.60.40.1890">
    <property type="entry name" value="PCu(A)C copper chaperone"/>
    <property type="match status" value="1"/>
</dbReference>
<dbReference type="AlphaFoldDB" id="A0A3S2Y8Y0"/>
<dbReference type="OrthoDB" id="9796962at2"/>
<dbReference type="PROSITE" id="PS51257">
    <property type="entry name" value="PROKAR_LIPOPROTEIN"/>
    <property type="match status" value="1"/>
</dbReference>
<dbReference type="EMBL" id="SACO01000003">
    <property type="protein sequence ID" value="RVU06240.1"/>
    <property type="molecule type" value="Genomic_DNA"/>
</dbReference>
<dbReference type="Proteomes" id="UP000282837">
    <property type="component" value="Unassembled WGS sequence"/>
</dbReference>
<dbReference type="InterPro" id="IPR058248">
    <property type="entry name" value="Lxx211020-like"/>
</dbReference>
<feature type="chain" id="PRO_5018756416" evidence="2">
    <location>
        <begin position="20"/>
        <end position="173"/>
    </location>
</feature>
<accession>A0A3S2Y8Y0</accession>
<proteinExistence type="predicted"/>
<keyword evidence="2" id="KW-0732">Signal</keyword>
<keyword evidence="4" id="KW-1185">Reference proteome</keyword>
<dbReference type="Pfam" id="PF04314">
    <property type="entry name" value="PCuAC"/>
    <property type="match status" value="1"/>
</dbReference>
<protein>
    <submittedName>
        <fullName evidence="3">Copper chaperone PCu(A)C</fullName>
    </submittedName>
</protein>
<dbReference type="InterPro" id="IPR036182">
    <property type="entry name" value="PCuAC_sf"/>
</dbReference>
<dbReference type="SUPFAM" id="SSF110087">
    <property type="entry name" value="DR1885-like metal-binding protein"/>
    <property type="match status" value="1"/>
</dbReference>
<sequence length="173" mass="17628">MKPVTFAPALLALSLLAVAALSACHKHEEPASPAAPTEASTGEQASATPSGSLVLPAVAGNPAAAYPLWRNTEKAPVTITSVEIRGAGAAEMHETKGQEMVPVDKITVAPHGTLPFARGGNHVMVFDMPASAKAGDKLPYTLVLSDGRKLEGTLSAEAPGGMASGMSGMDHQH</sequence>
<feature type="compositionally biased region" description="Polar residues" evidence="1">
    <location>
        <begin position="42"/>
        <end position="51"/>
    </location>
</feature>
<organism evidence="3 4">
    <name type="scientific">Novosphingobium umbonatum</name>
    <dbReference type="NCBI Taxonomy" id="1908524"/>
    <lineage>
        <taxon>Bacteria</taxon>
        <taxon>Pseudomonadati</taxon>
        <taxon>Pseudomonadota</taxon>
        <taxon>Alphaproteobacteria</taxon>
        <taxon>Sphingomonadales</taxon>
        <taxon>Sphingomonadaceae</taxon>
        <taxon>Novosphingobium</taxon>
    </lineage>
</organism>
<dbReference type="RefSeq" id="WP_127706941.1">
    <property type="nucleotide sequence ID" value="NZ_SACO01000003.1"/>
</dbReference>
<feature type="compositionally biased region" description="Low complexity" evidence="1">
    <location>
        <begin position="155"/>
        <end position="173"/>
    </location>
</feature>
<evidence type="ECO:0000313" key="3">
    <source>
        <dbReference type="EMBL" id="RVU06240.1"/>
    </source>
</evidence>
<gene>
    <name evidence="3" type="ORF">EOE18_05220</name>
</gene>
<name>A0A3S2Y8Y0_9SPHN</name>
<dbReference type="PANTHER" id="PTHR36302:SF1">
    <property type="entry name" value="COPPER CHAPERONE PCU(A)C"/>
    <property type="match status" value="1"/>
</dbReference>
<feature type="signal peptide" evidence="2">
    <location>
        <begin position="1"/>
        <end position="19"/>
    </location>
</feature>
<feature type="region of interest" description="Disordered" evidence="1">
    <location>
        <begin position="29"/>
        <end position="53"/>
    </location>
</feature>
<dbReference type="PANTHER" id="PTHR36302">
    <property type="entry name" value="BLR7088 PROTEIN"/>
    <property type="match status" value="1"/>
</dbReference>